<dbReference type="GO" id="GO:0043190">
    <property type="term" value="C:ATP-binding cassette (ABC) transporter complex"/>
    <property type="evidence" value="ECO:0007669"/>
    <property type="project" value="InterPro"/>
</dbReference>
<evidence type="ECO:0000256" key="1">
    <source>
        <dbReference type="ARBA" id="ARBA00004141"/>
    </source>
</evidence>
<evidence type="ECO:0000259" key="7">
    <source>
        <dbReference type="PROSITE" id="PS51012"/>
    </source>
</evidence>
<dbReference type="InterPro" id="IPR013525">
    <property type="entry name" value="ABC2_TM"/>
</dbReference>
<feature type="transmembrane region" description="Helical" evidence="6">
    <location>
        <begin position="197"/>
        <end position="213"/>
    </location>
</feature>
<dbReference type="EMBL" id="BONK01000012">
    <property type="protein sequence ID" value="GIG22697.1"/>
    <property type="molecule type" value="Genomic_DNA"/>
</dbReference>
<dbReference type="PIRSF" id="PIRSF006648">
    <property type="entry name" value="DrrB"/>
    <property type="match status" value="1"/>
</dbReference>
<dbReference type="AlphaFoldDB" id="A0A919P5W1"/>
<keyword evidence="6" id="KW-1003">Cell membrane</keyword>
<name>A0A919P5W1_9CELL</name>
<keyword evidence="4 6" id="KW-0472">Membrane</keyword>
<dbReference type="InterPro" id="IPR051784">
    <property type="entry name" value="Nod_factor_ABC_transporter"/>
</dbReference>
<evidence type="ECO:0000256" key="5">
    <source>
        <dbReference type="ARBA" id="ARBA00023251"/>
    </source>
</evidence>
<comment type="caution">
    <text evidence="8">The sequence shown here is derived from an EMBL/GenBank/DDBJ whole genome shotgun (WGS) entry which is preliminary data.</text>
</comment>
<dbReference type="GO" id="GO:0046677">
    <property type="term" value="P:response to antibiotic"/>
    <property type="evidence" value="ECO:0007669"/>
    <property type="project" value="UniProtKB-KW"/>
</dbReference>
<accession>A0A919P5W1</accession>
<comment type="subcellular location">
    <subcellularLocation>
        <location evidence="6">Cell membrane</location>
        <topology evidence="6">Multi-pass membrane protein</topology>
    </subcellularLocation>
    <subcellularLocation>
        <location evidence="1">Membrane</location>
        <topology evidence="1">Multi-pass membrane protein</topology>
    </subcellularLocation>
</comment>
<keyword evidence="3 6" id="KW-1133">Transmembrane helix</keyword>
<dbReference type="GO" id="GO:0140359">
    <property type="term" value="F:ABC-type transporter activity"/>
    <property type="evidence" value="ECO:0007669"/>
    <property type="project" value="InterPro"/>
</dbReference>
<dbReference type="PROSITE" id="PS51012">
    <property type="entry name" value="ABC_TM2"/>
    <property type="match status" value="1"/>
</dbReference>
<sequence>MTTIATPVPTAVARPRPVADVRTMLRRNLLRAVRYPGLTMFMVLGPLVMLVLFVYVFGGALGAGVDPGAAPGAEARAAYLDYLTPTLLVITIVGAGQSVAISAAMDAYGGIMARFKTMAISPGSVLSGQVLGTVIQGILALVLVLAAAFAMGYRPEADALDWLALAGVLVLLAFALAWLCVAMGLNAKSVETASNTPMILLLLPFLGSGFVPVETMPTPVQWFAQHQPFTPIIETVRGLLAGGAGLDGSVALTAVAWLVLIGVAGYVWARSLFRRERRI</sequence>
<feature type="transmembrane region" description="Helical" evidence="6">
    <location>
        <begin position="32"/>
        <end position="57"/>
    </location>
</feature>
<organism evidence="8 9">
    <name type="scientific">Cellulomonas chitinilytica</name>
    <dbReference type="NCBI Taxonomy" id="398759"/>
    <lineage>
        <taxon>Bacteria</taxon>
        <taxon>Bacillati</taxon>
        <taxon>Actinomycetota</taxon>
        <taxon>Actinomycetes</taxon>
        <taxon>Micrococcales</taxon>
        <taxon>Cellulomonadaceae</taxon>
        <taxon>Cellulomonas</taxon>
    </lineage>
</organism>
<protein>
    <recommendedName>
        <fullName evidence="6">Transport permease protein</fullName>
    </recommendedName>
</protein>
<evidence type="ECO:0000256" key="6">
    <source>
        <dbReference type="RuleBase" id="RU361157"/>
    </source>
</evidence>
<evidence type="ECO:0000313" key="8">
    <source>
        <dbReference type="EMBL" id="GIG22697.1"/>
    </source>
</evidence>
<dbReference type="PANTHER" id="PTHR43229">
    <property type="entry name" value="NODULATION PROTEIN J"/>
    <property type="match status" value="1"/>
</dbReference>
<evidence type="ECO:0000256" key="3">
    <source>
        <dbReference type="ARBA" id="ARBA00022989"/>
    </source>
</evidence>
<feature type="transmembrane region" description="Helical" evidence="6">
    <location>
        <begin position="249"/>
        <end position="269"/>
    </location>
</feature>
<reference evidence="8" key="1">
    <citation type="submission" date="2021-01" db="EMBL/GenBank/DDBJ databases">
        <title>Whole genome shotgun sequence of Cellulomonas chitinilytica NBRC 110799.</title>
        <authorList>
            <person name="Komaki H."/>
            <person name="Tamura T."/>
        </authorList>
    </citation>
    <scope>NUCLEOTIDE SEQUENCE</scope>
    <source>
        <strain evidence="8">NBRC 110799</strain>
    </source>
</reference>
<dbReference type="InterPro" id="IPR000412">
    <property type="entry name" value="ABC_2_transport"/>
</dbReference>
<dbReference type="Pfam" id="PF01061">
    <property type="entry name" value="ABC2_membrane"/>
    <property type="match status" value="1"/>
</dbReference>
<keyword evidence="2 6" id="KW-0812">Transmembrane</keyword>
<dbReference type="PANTHER" id="PTHR43229:SF2">
    <property type="entry name" value="NODULATION PROTEIN J"/>
    <property type="match status" value="1"/>
</dbReference>
<keyword evidence="9" id="KW-1185">Reference proteome</keyword>
<feature type="domain" description="ABC transmembrane type-2" evidence="7">
    <location>
        <begin position="37"/>
        <end position="276"/>
    </location>
</feature>
<feature type="transmembrane region" description="Helical" evidence="6">
    <location>
        <begin position="130"/>
        <end position="150"/>
    </location>
</feature>
<feature type="transmembrane region" description="Helical" evidence="6">
    <location>
        <begin position="87"/>
        <end position="109"/>
    </location>
</feature>
<dbReference type="InterPro" id="IPR047817">
    <property type="entry name" value="ABC2_TM_bact-type"/>
</dbReference>
<proteinExistence type="inferred from homology"/>
<keyword evidence="5" id="KW-0046">Antibiotic resistance</keyword>
<evidence type="ECO:0000313" key="9">
    <source>
        <dbReference type="Proteomes" id="UP000632740"/>
    </source>
</evidence>
<evidence type="ECO:0000256" key="2">
    <source>
        <dbReference type="ARBA" id="ARBA00022692"/>
    </source>
</evidence>
<evidence type="ECO:0000256" key="4">
    <source>
        <dbReference type="ARBA" id="ARBA00023136"/>
    </source>
</evidence>
<gene>
    <name evidence="8" type="ORF">Cch01nite_34210</name>
</gene>
<dbReference type="RefSeq" id="WP_203757692.1">
    <property type="nucleotide sequence ID" value="NZ_BONK01000012.1"/>
</dbReference>
<feature type="transmembrane region" description="Helical" evidence="6">
    <location>
        <begin position="162"/>
        <end position="185"/>
    </location>
</feature>
<comment type="similarity">
    <text evidence="6">Belongs to the ABC-2 integral membrane protein family.</text>
</comment>
<keyword evidence="6" id="KW-0813">Transport</keyword>
<dbReference type="Proteomes" id="UP000632740">
    <property type="component" value="Unassembled WGS sequence"/>
</dbReference>